<dbReference type="HOGENOM" id="CLU_1894514_0_0_5"/>
<evidence type="ECO:0000313" key="3">
    <source>
        <dbReference type="Proteomes" id="UP000027180"/>
    </source>
</evidence>
<dbReference type="InterPro" id="IPR013096">
    <property type="entry name" value="Cupin_2"/>
</dbReference>
<evidence type="ECO:0000259" key="1">
    <source>
        <dbReference type="Pfam" id="PF07883"/>
    </source>
</evidence>
<gene>
    <name evidence="2" type="ORF">IE4771_PA00114</name>
</gene>
<proteinExistence type="predicted"/>
<feature type="domain" description="Cupin type-2" evidence="1">
    <location>
        <begin position="58"/>
        <end position="128"/>
    </location>
</feature>
<reference evidence="2 3" key="1">
    <citation type="submission" date="2013-12" db="EMBL/GenBank/DDBJ databases">
        <title>Complete genome sequence of Rhizobium etli bv. mimosae IE4771.</title>
        <authorList>
            <person name="Bustos P."/>
            <person name="Santamaria R.I."/>
            <person name="Lozano L."/>
            <person name="Ormeno-Orrillo E."/>
            <person name="Rogel M.A."/>
            <person name="Romero D."/>
            <person name="Cevallos M.A."/>
            <person name="Martinez-Romero E."/>
            <person name="Gonzalez V."/>
        </authorList>
    </citation>
    <scope>NUCLEOTIDE SEQUENCE [LARGE SCALE GENOMIC DNA]</scope>
    <source>
        <strain evidence="2 3">IE4771</strain>
        <plasmid evidence="3">Plasmid pRetIE4771a</plasmid>
    </source>
</reference>
<name>A0A060IC44_RHIET</name>
<dbReference type="RefSeq" id="WP_004129732.1">
    <property type="nucleotide sequence ID" value="NZ_CP006987.1"/>
</dbReference>
<dbReference type="Proteomes" id="UP000027180">
    <property type="component" value="Plasmid pRetIE4771a"/>
</dbReference>
<accession>A0A060IC44</accession>
<organism evidence="2 3">
    <name type="scientific">Rhizobium etli bv. mimosae str. IE4771</name>
    <dbReference type="NCBI Taxonomy" id="1432050"/>
    <lineage>
        <taxon>Bacteria</taxon>
        <taxon>Pseudomonadati</taxon>
        <taxon>Pseudomonadota</taxon>
        <taxon>Alphaproteobacteria</taxon>
        <taxon>Hyphomicrobiales</taxon>
        <taxon>Rhizobiaceae</taxon>
        <taxon>Rhizobium/Agrobacterium group</taxon>
        <taxon>Rhizobium</taxon>
    </lineage>
</organism>
<dbReference type="InterPro" id="IPR014710">
    <property type="entry name" value="RmlC-like_jellyroll"/>
</dbReference>
<dbReference type="Gene3D" id="2.60.120.10">
    <property type="entry name" value="Jelly Rolls"/>
    <property type="match status" value="1"/>
</dbReference>
<dbReference type="InterPro" id="IPR011051">
    <property type="entry name" value="RmlC_Cupin_sf"/>
</dbReference>
<dbReference type="AlphaFoldDB" id="A0A060IC44"/>
<dbReference type="KEGG" id="rei:IE4771_PA00114"/>
<geneLocation type="plasmid" evidence="2 3">
    <name>pRetIE4771a</name>
</geneLocation>
<evidence type="ECO:0000313" key="2">
    <source>
        <dbReference type="EMBL" id="AIC29620.1"/>
    </source>
</evidence>
<dbReference type="OrthoDB" id="9791637at2"/>
<dbReference type="EMBL" id="CP006987">
    <property type="protein sequence ID" value="AIC29620.1"/>
    <property type="molecule type" value="Genomic_DNA"/>
</dbReference>
<protein>
    <submittedName>
        <fullName evidence="2">Cupin 2 domain-containing protein</fullName>
    </submittedName>
</protein>
<keyword evidence="2" id="KW-0614">Plasmid</keyword>
<sequence>MSLEKLGAYPVDGAQARKRGDLVKVAKSDRLNIVSGRDHPVLIQFCVSNDYMHVGELTIPVGGVGPRASEPDSHGGDAVFYVLQGPATFYLADTDETFHIRDGESFFLPGGISYQCLNYGSNPIRMVFTIAPGL</sequence>
<dbReference type="Pfam" id="PF07883">
    <property type="entry name" value="Cupin_2"/>
    <property type="match status" value="1"/>
</dbReference>
<dbReference type="SUPFAM" id="SSF51182">
    <property type="entry name" value="RmlC-like cupins"/>
    <property type="match status" value="1"/>
</dbReference>